<evidence type="ECO:0000259" key="3">
    <source>
        <dbReference type="Pfam" id="PF02550"/>
    </source>
</evidence>
<dbReference type="Pfam" id="PF13336">
    <property type="entry name" value="AcetylCoA_hyd_C"/>
    <property type="match status" value="1"/>
</dbReference>
<dbReference type="Proteomes" id="UP000216024">
    <property type="component" value="Unassembled WGS sequence"/>
</dbReference>
<protein>
    <submittedName>
        <fullName evidence="5">Uncharacterized protein</fullName>
    </submittedName>
</protein>
<dbReference type="InterPro" id="IPR037171">
    <property type="entry name" value="NagB/RpiA_transferase-like"/>
</dbReference>
<dbReference type="Gene3D" id="3.40.1080.10">
    <property type="entry name" value="Glutaconate Coenzyme A-transferase"/>
    <property type="match status" value="1"/>
</dbReference>
<evidence type="ECO:0000256" key="1">
    <source>
        <dbReference type="ARBA" id="ARBA00009632"/>
    </source>
</evidence>
<dbReference type="GO" id="GO:0006083">
    <property type="term" value="P:acetate metabolic process"/>
    <property type="evidence" value="ECO:0007669"/>
    <property type="project" value="InterPro"/>
</dbReference>
<dbReference type="InterPro" id="IPR026888">
    <property type="entry name" value="AcetylCoA_hyd_C"/>
</dbReference>
<dbReference type="InterPro" id="IPR003702">
    <property type="entry name" value="ActCoA_hydro_N"/>
</dbReference>
<evidence type="ECO:0000256" key="2">
    <source>
        <dbReference type="ARBA" id="ARBA00022679"/>
    </source>
</evidence>
<dbReference type="Pfam" id="PF02550">
    <property type="entry name" value="AcetylCoA_hydro"/>
    <property type="match status" value="1"/>
</dbReference>
<dbReference type="RefSeq" id="WP_095130360.1">
    <property type="nucleotide sequence ID" value="NZ_NIBG01000001.1"/>
</dbReference>
<dbReference type="InterPro" id="IPR038460">
    <property type="entry name" value="AcetylCoA_hyd_C_sf"/>
</dbReference>
<evidence type="ECO:0000313" key="6">
    <source>
        <dbReference type="Proteomes" id="UP000216024"/>
    </source>
</evidence>
<feature type="domain" description="Acetyl-CoA hydrolase/transferase N-terminal" evidence="3">
    <location>
        <begin position="5"/>
        <end position="181"/>
    </location>
</feature>
<dbReference type="InterPro" id="IPR046433">
    <property type="entry name" value="ActCoA_hydro"/>
</dbReference>
<keyword evidence="6" id="KW-1185">Reference proteome</keyword>
<evidence type="ECO:0000259" key="4">
    <source>
        <dbReference type="Pfam" id="PF13336"/>
    </source>
</evidence>
<evidence type="ECO:0000313" key="5">
    <source>
        <dbReference type="EMBL" id="PAB61189.1"/>
    </source>
</evidence>
<dbReference type="Gene3D" id="3.40.1080.20">
    <property type="entry name" value="Acetyl-CoA hydrolase/transferase C-terminal domain"/>
    <property type="match status" value="1"/>
</dbReference>
<dbReference type="OrthoDB" id="9801795at2"/>
<dbReference type="AlphaFoldDB" id="A0A267MNN1"/>
<name>A0A267MNN1_9FIRM</name>
<gene>
    <name evidence="5" type="ORF">CCE28_01820</name>
</gene>
<feature type="domain" description="Acetyl-CoA hydrolase/transferase C-terminal" evidence="4">
    <location>
        <begin position="265"/>
        <end position="420"/>
    </location>
</feature>
<dbReference type="SUPFAM" id="SSF100950">
    <property type="entry name" value="NagB/RpiA/CoA transferase-like"/>
    <property type="match status" value="2"/>
</dbReference>
<sequence>MDWKKIYENKVVSIEEAAAKIESGDKAWVGPCSSAPIQLLEAIADRVDELENVDFMSAMALHPFKFLQSPKYIGRINYHTIFYGGYSKAFYKVGNVNINSAHFSKMDKVMAEFNPNVLLADVSMPDEEGYMYYGPMGVAFNGSAADTADKIILQVNKHQPKVKGIEHRIHVSEVAYICEFDHELPELPQPEVSETDKKIAEHLLPLIPDGATIQIGLGGLANAVGYGLESKKDLSVHTEMFTDSMVHLAKKGVINGKIYAGLGLGSKELYEFVGEGKVELAPMHTVNDPYEIGKNDNFISINACLMVDLTGQICSESVGFRQISSTGGQLDYVRGAGLSKGGKSFMCLASVTKDKDGKLVSKINPVLLQGAAITTPRSDAMYIVTEYGVADVYNKPIKERVNALIAIAHPDFRDELRKQAIEAGLITE</sequence>
<reference evidence="5 6" key="1">
    <citation type="submission" date="2017-06" db="EMBL/GenBank/DDBJ databases">
        <title>Draft genome sequence of anaerobic fermentative bacterium Anaeromicrobium sediminis DY2726D isolated from West Pacific Ocean sediments.</title>
        <authorList>
            <person name="Zeng X."/>
        </authorList>
    </citation>
    <scope>NUCLEOTIDE SEQUENCE [LARGE SCALE GENOMIC DNA]</scope>
    <source>
        <strain evidence="5 6">DY2726D</strain>
    </source>
</reference>
<dbReference type="PANTHER" id="PTHR21432">
    <property type="entry name" value="ACETYL-COA HYDROLASE-RELATED"/>
    <property type="match status" value="1"/>
</dbReference>
<accession>A0A267MNN1</accession>
<organism evidence="5 6">
    <name type="scientific">Anaeromicrobium sediminis</name>
    <dbReference type="NCBI Taxonomy" id="1478221"/>
    <lineage>
        <taxon>Bacteria</taxon>
        <taxon>Bacillati</taxon>
        <taxon>Bacillota</taxon>
        <taxon>Clostridia</taxon>
        <taxon>Peptostreptococcales</taxon>
        <taxon>Thermotaleaceae</taxon>
        <taxon>Anaeromicrobium</taxon>
    </lineage>
</organism>
<dbReference type="EMBL" id="NIBG01000001">
    <property type="protein sequence ID" value="PAB61189.1"/>
    <property type="molecule type" value="Genomic_DNA"/>
</dbReference>
<proteinExistence type="inferred from homology"/>
<dbReference type="Gene3D" id="3.30.750.70">
    <property type="entry name" value="4-hydroxybutyrate coenzyme like domains"/>
    <property type="match status" value="1"/>
</dbReference>
<keyword evidence="2" id="KW-0808">Transferase</keyword>
<comment type="caution">
    <text evidence="5">The sequence shown here is derived from an EMBL/GenBank/DDBJ whole genome shotgun (WGS) entry which is preliminary data.</text>
</comment>
<dbReference type="GO" id="GO:0008775">
    <property type="term" value="F:acetate CoA-transferase activity"/>
    <property type="evidence" value="ECO:0007669"/>
    <property type="project" value="InterPro"/>
</dbReference>
<comment type="similarity">
    <text evidence="1">Belongs to the acetyl-CoA hydrolase/transferase family.</text>
</comment>
<dbReference type="PANTHER" id="PTHR21432:SF20">
    <property type="entry name" value="ACETYL-COA HYDROLASE"/>
    <property type="match status" value="1"/>
</dbReference>